<evidence type="ECO:0000259" key="6">
    <source>
        <dbReference type="PROSITE" id="PS51077"/>
    </source>
</evidence>
<feature type="compositionally biased region" description="Gly residues" evidence="5">
    <location>
        <begin position="40"/>
        <end position="52"/>
    </location>
</feature>
<dbReference type="InterPro" id="IPR005471">
    <property type="entry name" value="Tscrpt_reg_IclR_N"/>
</dbReference>
<evidence type="ECO:0000313" key="8">
    <source>
        <dbReference type="EMBL" id="AWN48587.1"/>
    </source>
</evidence>
<dbReference type="Gene3D" id="3.30.450.40">
    <property type="match status" value="1"/>
</dbReference>
<dbReference type="EMBL" id="CP029553">
    <property type="protein sequence ID" value="AWN48587.1"/>
    <property type="molecule type" value="Genomic_DNA"/>
</dbReference>
<dbReference type="SMART" id="SM00346">
    <property type="entry name" value="HTH_ICLR"/>
    <property type="match status" value="1"/>
</dbReference>
<gene>
    <name evidence="8" type="ORF">DK419_21365</name>
</gene>
<proteinExistence type="predicted"/>
<accession>A0A2U8WR64</accession>
<keyword evidence="4" id="KW-0175">Coiled coil</keyword>
<name>A0A2U8WR64_9HYPH</name>
<keyword evidence="3" id="KW-0804">Transcription</keyword>
<dbReference type="InterPro" id="IPR050707">
    <property type="entry name" value="HTH_MetabolicPath_Reg"/>
</dbReference>
<evidence type="ECO:0000259" key="7">
    <source>
        <dbReference type="PROSITE" id="PS51078"/>
    </source>
</evidence>
<evidence type="ECO:0000313" key="9">
    <source>
        <dbReference type="Proteomes" id="UP000245444"/>
    </source>
</evidence>
<dbReference type="InterPro" id="IPR036390">
    <property type="entry name" value="WH_DNA-bd_sf"/>
</dbReference>
<evidence type="ECO:0000256" key="1">
    <source>
        <dbReference type="ARBA" id="ARBA00023015"/>
    </source>
</evidence>
<keyword evidence="2" id="KW-0238">DNA-binding</keyword>
<dbReference type="PANTHER" id="PTHR30136">
    <property type="entry name" value="HELIX-TURN-HELIX TRANSCRIPTIONAL REGULATOR, ICLR FAMILY"/>
    <property type="match status" value="1"/>
</dbReference>
<dbReference type="KEGG" id="mtea:DK419_21365"/>
<sequence>MVIVAGREDPISTAMVPLYGTDPTRAAGSGTRERRHAPSGGPGFACVAGGGMSPSTADDAPPPSPAGGEPNAVQKVCAVLRALAAAAPRRLTDLSAEAGLNKVTALRILDTLAQEGFAARAPDGRRWRPGPELMALAASAGRPDDLRALARPSLMRLAELSGDTVLLSVRSGVEAVCIEREVGAYPIRANYLDIGSRRPLGVGAGAMALLAWLPDREVDAILGIVVQRLGPYPRLGRAEIREAIMEARARGYVVLLDQVVDTMGAIGVPVRDAGHRTVAGLSIAALTTRIRARETELAEALRREADLMERERIPVGQGGTR</sequence>
<keyword evidence="1" id="KW-0805">Transcription regulation</keyword>
<organism evidence="8 9">
    <name type="scientific">Methylobacterium terrae</name>
    <dbReference type="NCBI Taxonomy" id="2202827"/>
    <lineage>
        <taxon>Bacteria</taxon>
        <taxon>Pseudomonadati</taxon>
        <taxon>Pseudomonadota</taxon>
        <taxon>Alphaproteobacteria</taxon>
        <taxon>Hyphomicrobiales</taxon>
        <taxon>Methylobacteriaceae</taxon>
        <taxon>Methylobacterium</taxon>
    </lineage>
</organism>
<dbReference type="Proteomes" id="UP000245444">
    <property type="component" value="Chromosome"/>
</dbReference>
<dbReference type="SUPFAM" id="SSF46785">
    <property type="entry name" value="Winged helix' DNA-binding domain"/>
    <property type="match status" value="1"/>
</dbReference>
<reference evidence="8 9" key="1">
    <citation type="submission" date="2018-05" db="EMBL/GenBank/DDBJ databases">
        <title>Complete Genome Sequence of Methylobacterium sp. 17Sr1-28.</title>
        <authorList>
            <person name="Srinivasan S."/>
        </authorList>
    </citation>
    <scope>NUCLEOTIDE SEQUENCE [LARGE SCALE GENOMIC DNA]</scope>
    <source>
        <strain evidence="8 9">17Sr1-28</strain>
    </source>
</reference>
<dbReference type="SUPFAM" id="SSF55781">
    <property type="entry name" value="GAF domain-like"/>
    <property type="match status" value="1"/>
</dbReference>
<dbReference type="InterPro" id="IPR036388">
    <property type="entry name" value="WH-like_DNA-bd_sf"/>
</dbReference>
<dbReference type="OrthoDB" id="6811967at2"/>
<dbReference type="Pfam" id="PF01614">
    <property type="entry name" value="IclR_C"/>
    <property type="match status" value="1"/>
</dbReference>
<dbReference type="GO" id="GO:0003700">
    <property type="term" value="F:DNA-binding transcription factor activity"/>
    <property type="evidence" value="ECO:0007669"/>
    <property type="project" value="TreeGrafter"/>
</dbReference>
<feature type="domain" description="HTH iclR-type" evidence="6">
    <location>
        <begin position="70"/>
        <end position="131"/>
    </location>
</feature>
<dbReference type="Gene3D" id="1.10.10.10">
    <property type="entry name" value="Winged helix-like DNA-binding domain superfamily/Winged helix DNA-binding domain"/>
    <property type="match status" value="1"/>
</dbReference>
<feature type="region of interest" description="Disordered" evidence="5">
    <location>
        <begin position="14"/>
        <end position="70"/>
    </location>
</feature>
<dbReference type="AlphaFoldDB" id="A0A2U8WR64"/>
<evidence type="ECO:0000256" key="2">
    <source>
        <dbReference type="ARBA" id="ARBA00023125"/>
    </source>
</evidence>
<dbReference type="PANTHER" id="PTHR30136:SF39">
    <property type="entry name" value="TRANSCRIPTIONAL REGULATORY PROTEIN"/>
    <property type="match status" value="1"/>
</dbReference>
<dbReference type="PROSITE" id="PS51077">
    <property type="entry name" value="HTH_ICLR"/>
    <property type="match status" value="1"/>
</dbReference>
<dbReference type="InterPro" id="IPR014757">
    <property type="entry name" value="Tscrpt_reg_IclR_C"/>
</dbReference>
<keyword evidence="9" id="KW-1185">Reference proteome</keyword>
<protein>
    <submittedName>
        <fullName evidence="8">IclR family transcriptional regulator</fullName>
    </submittedName>
</protein>
<evidence type="ECO:0000256" key="4">
    <source>
        <dbReference type="SAM" id="Coils"/>
    </source>
</evidence>
<dbReference type="Pfam" id="PF09339">
    <property type="entry name" value="HTH_IclR"/>
    <property type="match status" value="1"/>
</dbReference>
<evidence type="ECO:0000256" key="3">
    <source>
        <dbReference type="ARBA" id="ARBA00023163"/>
    </source>
</evidence>
<dbReference type="GO" id="GO:0003677">
    <property type="term" value="F:DNA binding"/>
    <property type="evidence" value="ECO:0007669"/>
    <property type="project" value="UniProtKB-KW"/>
</dbReference>
<dbReference type="PROSITE" id="PS51078">
    <property type="entry name" value="ICLR_ED"/>
    <property type="match status" value="1"/>
</dbReference>
<evidence type="ECO:0000256" key="5">
    <source>
        <dbReference type="SAM" id="MobiDB-lite"/>
    </source>
</evidence>
<dbReference type="InterPro" id="IPR029016">
    <property type="entry name" value="GAF-like_dom_sf"/>
</dbReference>
<dbReference type="GO" id="GO:0045892">
    <property type="term" value="P:negative regulation of DNA-templated transcription"/>
    <property type="evidence" value="ECO:0007669"/>
    <property type="project" value="TreeGrafter"/>
</dbReference>
<feature type="domain" description="IclR-ED" evidence="7">
    <location>
        <begin position="132"/>
        <end position="319"/>
    </location>
</feature>
<feature type="coiled-coil region" evidence="4">
    <location>
        <begin position="283"/>
        <end position="311"/>
    </location>
</feature>